<feature type="compositionally biased region" description="Basic and acidic residues" evidence="1">
    <location>
        <begin position="120"/>
        <end position="134"/>
    </location>
</feature>
<gene>
    <name evidence="2" type="ORF">CYMTET_39672</name>
</gene>
<evidence type="ECO:0000313" key="2">
    <source>
        <dbReference type="EMBL" id="KAK3250980.1"/>
    </source>
</evidence>
<name>A0AAE0CBN8_9CHLO</name>
<feature type="compositionally biased region" description="Basic and acidic residues" evidence="1">
    <location>
        <begin position="15"/>
        <end position="24"/>
    </location>
</feature>
<evidence type="ECO:0000313" key="3">
    <source>
        <dbReference type="Proteomes" id="UP001190700"/>
    </source>
</evidence>
<reference evidence="2 3" key="1">
    <citation type="journal article" date="2015" name="Genome Biol. Evol.">
        <title>Comparative Genomics of a Bacterivorous Green Alga Reveals Evolutionary Causalities and Consequences of Phago-Mixotrophic Mode of Nutrition.</title>
        <authorList>
            <person name="Burns J.A."/>
            <person name="Paasch A."/>
            <person name="Narechania A."/>
            <person name="Kim E."/>
        </authorList>
    </citation>
    <scope>NUCLEOTIDE SEQUENCE [LARGE SCALE GENOMIC DNA]</scope>
    <source>
        <strain evidence="2 3">PLY_AMNH</strain>
    </source>
</reference>
<feature type="compositionally biased region" description="Polar residues" evidence="1">
    <location>
        <begin position="447"/>
        <end position="459"/>
    </location>
</feature>
<feature type="region of interest" description="Disordered" evidence="1">
    <location>
        <begin position="1"/>
        <end position="33"/>
    </location>
</feature>
<feature type="region of interest" description="Disordered" evidence="1">
    <location>
        <begin position="85"/>
        <end position="147"/>
    </location>
</feature>
<feature type="compositionally biased region" description="Basic and acidic residues" evidence="1">
    <location>
        <begin position="307"/>
        <end position="328"/>
    </location>
</feature>
<sequence>MHSEEGKGMVTTPLDSERNSETRMRMSQVSRSTRGLVEHHCTNRQNHTHLPQQWGGKQTKYNTLRKLNAMLQYEVTLEGTGTMLSSLRGAPPEIMRQPGEATRERTTKERMGSTTKTRRGKIEDGEIPHDDPTEPLKGPRTKTAVPKTEPEKLDFTTCLTLFRHFTNLTMLKSEDGKTAVSMKQRGTRCKGQTLQKHKKAIKTGMHHLYPYICEKVPPDIKGAKKFCKQESSRVLKPEYKTLQHTGPIDEHTRKTRLPNEQPETLREILDDWRSAGVTEKEIRNRFSLHPLTRDLATQGRDEEQEEGEKVTEEGRRAARDSRWSMEADEKKEQATIHLAQPGRPDYPVRYHATRQYAIDPNDPTTQVTQYHTEGANKDGSSSTTWSEQRILERYLRKAKRRRCPCGTHVSLKQELLARQRGPKAPAGHKERLSGRPTGGIVPWPKRTNLTLDSSETNPE</sequence>
<keyword evidence="3" id="KW-1185">Reference proteome</keyword>
<comment type="caution">
    <text evidence="2">The sequence shown here is derived from an EMBL/GenBank/DDBJ whole genome shotgun (WGS) entry which is preliminary data.</text>
</comment>
<feature type="region of interest" description="Disordered" evidence="1">
    <location>
        <begin position="294"/>
        <end position="328"/>
    </location>
</feature>
<feature type="region of interest" description="Disordered" evidence="1">
    <location>
        <begin position="414"/>
        <end position="459"/>
    </location>
</feature>
<protein>
    <submittedName>
        <fullName evidence="2">Uncharacterized protein</fullName>
    </submittedName>
</protein>
<accession>A0AAE0CBN8</accession>
<evidence type="ECO:0000256" key="1">
    <source>
        <dbReference type="SAM" id="MobiDB-lite"/>
    </source>
</evidence>
<organism evidence="2 3">
    <name type="scientific">Cymbomonas tetramitiformis</name>
    <dbReference type="NCBI Taxonomy" id="36881"/>
    <lineage>
        <taxon>Eukaryota</taxon>
        <taxon>Viridiplantae</taxon>
        <taxon>Chlorophyta</taxon>
        <taxon>Pyramimonadophyceae</taxon>
        <taxon>Pyramimonadales</taxon>
        <taxon>Pyramimonadaceae</taxon>
        <taxon>Cymbomonas</taxon>
    </lineage>
</organism>
<dbReference type="EMBL" id="LGRX02026362">
    <property type="protein sequence ID" value="KAK3250980.1"/>
    <property type="molecule type" value="Genomic_DNA"/>
</dbReference>
<dbReference type="AlphaFoldDB" id="A0AAE0CBN8"/>
<proteinExistence type="predicted"/>
<dbReference type="Proteomes" id="UP001190700">
    <property type="component" value="Unassembled WGS sequence"/>
</dbReference>
<feature type="compositionally biased region" description="Basic and acidic residues" evidence="1">
    <location>
        <begin position="101"/>
        <end position="111"/>
    </location>
</feature>